<dbReference type="PANTHER" id="PTHR12419:SF7">
    <property type="entry name" value="OTU DOMAIN-CONTAINING PROTEIN 3"/>
    <property type="match status" value="1"/>
</dbReference>
<evidence type="ECO:0000259" key="1">
    <source>
        <dbReference type="PROSITE" id="PS50802"/>
    </source>
</evidence>
<dbReference type="SUPFAM" id="SSF54001">
    <property type="entry name" value="Cysteine proteinases"/>
    <property type="match status" value="1"/>
</dbReference>
<sequence length="286" mass="31953">MPGRNYSGGGGFHHQSGTLARSFGHVVNSREYPFPQKREIRENPERAVNSYLAEDENFPSFRAQLARMGLQLRDIPADGNCLFRALGDQLEGHCRNHFKHRAEVVNYIKSHRHDFEPFVEDDVSFDEHVKALQKLGTHAGNDAIVAFAKLHNVNVVIHQLRGRPILIQGPMTSTESVPQLHLAYHNGQHYSSVRRLNDNTESPAKVSLQSLTAEIRTTPRNDRPAPVAGVVSAKRGLEDIEAGVALATSCMDMERIRQVLLEHDYDVDASIADLLQQIKLGNNGFP</sequence>
<dbReference type="Gene3D" id="3.90.70.80">
    <property type="match status" value="1"/>
</dbReference>
<reference evidence="2" key="1">
    <citation type="submission" date="2021-04" db="EMBL/GenBank/DDBJ databases">
        <authorList>
            <consortium name="Molecular Ecology Group"/>
        </authorList>
    </citation>
    <scope>NUCLEOTIDE SEQUENCE</scope>
</reference>
<dbReference type="InterPro" id="IPR003323">
    <property type="entry name" value="OTU_dom"/>
</dbReference>
<name>A0A8S3ZAU5_9EUPU</name>
<dbReference type="InterPro" id="IPR050704">
    <property type="entry name" value="Peptidase_C85-like"/>
</dbReference>
<dbReference type="OrthoDB" id="415023at2759"/>
<feature type="non-terminal residue" evidence="2">
    <location>
        <position position="1"/>
    </location>
</feature>
<gene>
    <name evidence="2" type="ORF">CUNI_LOCUS9744</name>
</gene>
<dbReference type="Proteomes" id="UP000678393">
    <property type="component" value="Unassembled WGS sequence"/>
</dbReference>
<evidence type="ECO:0000313" key="2">
    <source>
        <dbReference type="EMBL" id="CAG5124186.1"/>
    </source>
</evidence>
<dbReference type="InterPro" id="IPR038765">
    <property type="entry name" value="Papain-like_cys_pep_sf"/>
</dbReference>
<dbReference type="CDD" id="cd22770">
    <property type="entry name" value="OTU_OTUD3"/>
    <property type="match status" value="1"/>
</dbReference>
<dbReference type="EMBL" id="CAJHNH020001719">
    <property type="protein sequence ID" value="CAG5124186.1"/>
    <property type="molecule type" value="Genomic_DNA"/>
</dbReference>
<dbReference type="PANTHER" id="PTHR12419">
    <property type="entry name" value="OTU DOMAIN CONTAINING PROTEIN"/>
    <property type="match status" value="1"/>
</dbReference>
<dbReference type="Pfam" id="PF02338">
    <property type="entry name" value="OTU"/>
    <property type="match status" value="1"/>
</dbReference>
<comment type="caution">
    <text evidence="2">The sequence shown here is derived from an EMBL/GenBank/DDBJ whole genome shotgun (WGS) entry which is preliminary data.</text>
</comment>
<dbReference type="GO" id="GO:0004843">
    <property type="term" value="F:cysteine-type deubiquitinase activity"/>
    <property type="evidence" value="ECO:0007669"/>
    <property type="project" value="TreeGrafter"/>
</dbReference>
<feature type="domain" description="OTU" evidence="1">
    <location>
        <begin position="70"/>
        <end position="196"/>
    </location>
</feature>
<dbReference type="CDD" id="cd14279">
    <property type="entry name" value="CUE"/>
    <property type="match status" value="1"/>
</dbReference>
<proteinExistence type="predicted"/>
<accession>A0A8S3ZAU5</accession>
<keyword evidence="3" id="KW-1185">Reference proteome</keyword>
<protein>
    <recommendedName>
        <fullName evidence="1">OTU domain-containing protein</fullName>
    </recommendedName>
</protein>
<dbReference type="GO" id="GO:0016579">
    <property type="term" value="P:protein deubiquitination"/>
    <property type="evidence" value="ECO:0007669"/>
    <property type="project" value="TreeGrafter"/>
</dbReference>
<dbReference type="PROSITE" id="PS50802">
    <property type="entry name" value="OTU"/>
    <property type="match status" value="1"/>
</dbReference>
<evidence type="ECO:0000313" key="3">
    <source>
        <dbReference type="Proteomes" id="UP000678393"/>
    </source>
</evidence>
<dbReference type="AlphaFoldDB" id="A0A8S3ZAU5"/>
<organism evidence="2 3">
    <name type="scientific">Candidula unifasciata</name>
    <dbReference type="NCBI Taxonomy" id="100452"/>
    <lineage>
        <taxon>Eukaryota</taxon>
        <taxon>Metazoa</taxon>
        <taxon>Spiralia</taxon>
        <taxon>Lophotrochozoa</taxon>
        <taxon>Mollusca</taxon>
        <taxon>Gastropoda</taxon>
        <taxon>Heterobranchia</taxon>
        <taxon>Euthyneura</taxon>
        <taxon>Panpulmonata</taxon>
        <taxon>Eupulmonata</taxon>
        <taxon>Stylommatophora</taxon>
        <taxon>Helicina</taxon>
        <taxon>Helicoidea</taxon>
        <taxon>Geomitridae</taxon>
        <taxon>Candidula</taxon>
    </lineage>
</organism>